<organism evidence="2 3">
    <name type="scientific">Streptomyces endophyticus</name>
    <dbReference type="NCBI Taxonomy" id="714166"/>
    <lineage>
        <taxon>Bacteria</taxon>
        <taxon>Bacillati</taxon>
        <taxon>Actinomycetota</taxon>
        <taxon>Actinomycetes</taxon>
        <taxon>Kitasatosporales</taxon>
        <taxon>Streptomycetaceae</taxon>
        <taxon>Streptomyces</taxon>
    </lineage>
</organism>
<evidence type="ECO:0008006" key="4">
    <source>
        <dbReference type="Google" id="ProtNLM"/>
    </source>
</evidence>
<comment type="caution">
    <text evidence="2">The sequence shown here is derived from an EMBL/GenBank/DDBJ whole genome shotgun (WGS) entry which is preliminary data.</text>
</comment>
<dbReference type="Proteomes" id="UP001354931">
    <property type="component" value="Unassembled WGS sequence"/>
</dbReference>
<proteinExistence type="predicted"/>
<gene>
    <name evidence="2" type="ORF">OKJ99_02900</name>
</gene>
<dbReference type="PROSITE" id="PS51257">
    <property type="entry name" value="PROKAR_LIPOPROTEIN"/>
    <property type="match status" value="1"/>
</dbReference>
<keyword evidence="3" id="KW-1185">Reference proteome</keyword>
<sequence length="404" mass="42572">MAGGRRAVGRAGSAVALGALLVGLSALSGCGGDEGPKGADASAVQRVLNQRAHAVVTRDGPAYRSTGSADPGLLDDLSEVPLDSWQYKLTHLERAGSRATATAELRYRVDGYDKAPVVAERRLTLGHGDDGWYVTGDRPGKKAGEQLWEQGPVTAVKGAHSLVLGVGKPRSELRSYAKLADEAVPSVQRAWGGDWARRVVVLVPESLDEMGELLGAPAAGYQGIAAVTTGEAGGPHTAPADRVILNPEAYGLLGEVGKQVVLTHETAHVATRRATSAATPLWLSEGYADWAGYRESDRTPGQAAPELRRAVQQGATLAGLPDDADFGFSGDSAKLARAYESGWLACRMIADRWGEAKLNAFYTAVGGHKQRAGAVDGALRQALGIDEQEFVAQWRQYVRSELGS</sequence>
<accession>A0ABU6EXL2</accession>
<dbReference type="RefSeq" id="WP_326014098.1">
    <property type="nucleotide sequence ID" value="NZ_JAOZYC010000007.1"/>
</dbReference>
<evidence type="ECO:0000256" key="1">
    <source>
        <dbReference type="SAM" id="SignalP"/>
    </source>
</evidence>
<name>A0ABU6EXL2_9ACTN</name>
<protein>
    <recommendedName>
        <fullName evidence="4">Lipoprotein</fullName>
    </recommendedName>
</protein>
<feature type="signal peptide" evidence="1">
    <location>
        <begin position="1"/>
        <end position="28"/>
    </location>
</feature>
<keyword evidence="1" id="KW-0732">Signal</keyword>
<feature type="chain" id="PRO_5045097488" description="Lipoprotein" evidence="1">
    <location>
        <begin position="29"/>
        <end position="404"/>
    </location>
</feature>
<reference evidence="2 3" key="1">
    <citation type="submission" date="2022-10" db="EMBL/GenBank/DDBJ databases">
        <authorList>
            <person name="Xie J."/>
            <person name="Shen N."/>
        </authorList>
    </citation>
    <scope>NUCLEOTIDE SEQUENCE [LARGE SCALE GENOMIC DNA]</scope>
    <source>
        <strain evidence="2 3">YIM65594</strain>
    </source>
</reference>
<evidence type="ECO:0000313" key="2">
    <source>
        <dbReference type="EMBL" id="MEB8336470.1"/>
    </source>
</evidence>
<dbReference type="EMBL" id="JAOZYC010000007">
    <property type="protein sequence ID" value="MEB8336470.1"/>
    <property type="molecule type" value="Genomic_DNA"/>
</dbReference>
<evidence type="ECO:0000313" key="3">
    <source>
        <dbReference type="Proteomes" id="UP001354931"/>
    </source>
</evidence>